<feature type="transmembrane region" description="Helical" evidence="6">
    <location>
        <begin position="277"/>
        <end position="310"/>
    </location>
</feature>
<keyword evidence="2" id="KW-1003">Cell membrane</keyword>
<protein>
    <submittedName>
        <fullName evidence="7">ABC transporter permease</fullName>
    </submittedName>
</protein>
<dbReference type="PANTHER" id="PTHR47089:SF1">
    <property type="entry name" value="GUANOSINE ABC TRANSPORTER PERMEASE PROTEIN NUPP"/>
    <property type="match status" value="1"/>
</dbReference>
<accession>A0A194AHD7</accession>
<sequence length="349" mass="36944">MRLEPRQNVSLTRKLLAPLMAVFIALALCSLLIVWAGASPFTAFYLLIKGALGSTFALSETLTRTTPLIFTGLAAAVAFRAKLWNIGGEGQLYAGACLATWLGTGAIDLPAPVMIPFLFLSGGLAGGLLLLLPTLLKTHLKADEVVTTLLLNFIVLLVVNWLVFGPWKDPMAMGWPQANPVVDAAILPTLLPKMRIHLGLIIALVCALGTWVLMRATVWGFDIRAVGANLKASTFAGLPVTSTIIRTAIISGGLAGCAGVSELCGLRGYLTIDLSPGFGYSGIVVAMLAALNPLGVILAAFFVAVIQIGADSMSRALNISTYIADVTTALSLLAVIVSMLLVRYRIRWR</sequence>
<dbReference type="GO" id="GO:0005886">
    <property type="term" value="C:plasma membrane"/>
    <property type="evidence" value="ECO:0007669"/>
    <property type="project" value="UniProtKB-SubCell"/>
</dbReference>
<dbReference type="CDD" id="cd06580">
    <property type="entry name" value="TM_PBP1_transp_TpRbsC_like"/>
    <property type="match status" value="1"/>
</dbReference>
<dbReference type="InterPro" id="IPR001851">
    <property type="entry name" value="ABC_transp_permease"/>
</dbReference>
<dbReference type="Proteomes" id="UP000095200">
    <property type="component" value="Unassembled WGS sequence"/>
</dbReference>
<keyword evidence="4 6" id="KW-1133">Transmembrane helix</keyword>
<feature type="transmembrane region" description="Helical" evidence="6">
    <location>
        <begin position="21"/>
        <end position="47"/>
    </location>
</feature>
<name>A0A194AHD7_9BACT</name>
<feature type="transmembrane region" description="Helical" evidence="6">
    <location>
        <begin position="196"/>
        <end position="214"/>
    </location>
</feature>
<evidence type="ECO:0000256" key="5">
    <source>
        <dbReference type="ARBA" id="ARBA00023136"/>
    </source>
</evidence>
<evidence type="ECO:0000256" key="4">
    <source>
        <dbReference type="ARBA" id="ARBA00022989"/>
    </source>
</evidence>
<evidence type="ECO:0000256" key="3">
    <source>
        <dbReference type="ARBA" id="ARBA00022692"/>
    </source>
</evidence>
<comment type="subcellular location">
    <subcellularLocation>
        <location evidence="1">Cell membrane</location>
        <topology evidence="1">Multi-pass membrane protein</topology>
    </subcellularLocation>
</comment>
<dbReference type="AlphaFoldDB" id="A0A194AHD7"/>
<comment type="caution">
    <text evidence="7">The sequence shown here is derived from an EMBL/GenBank/DDBJ whole genome shotgun (WGS) entry which is preliminary data.</text>
</comment>
<proteinExistence type="predicted"/>
<evidence type="ECO:0000313" key="7">
    <source>
        <dbReference type="EMBL" id="GAU09497.1"/>
    </source>
</evidence>
<evidence type="ECO:0000313" key="8">
    <source>
        <dbReference type="Proteomes" id="UP000095200"/>
    </source>
</evidence>
<dbReference type="Pfam" id="PF02653">
    <property type="entry name" value="BPD_transp_2"/>
    <property type="match status" value="1"/>
</dbReference>
<gene>
    <name evidence="7" type="ORF">DPF_2224</name>
</gene>
<evidence type="ECO:0000256" key="6">
    <source>
        <dbReference type="SAM" id="Phobius"/>
    </source>
</evidence>
<dbReference type="STRING" id="1592317.DPF_2224"/>
<dbReference type="PANTHER" id="PTHR47089">
    <property type="entry name" value="ABC TRANSPORTER, PERMEASE PROTEIN"/>
    <property type="match status" value="1"/>
</dbReference>
<dbReference type="EMBL" id="BDFE01000017">
    <property type="protein sequence ID" value="GAU09497.1"/>
    <property type="molecule type" value="Genomic_DNA"/>
</dbReference>
<keyword evidence="3 6" id="KW-0812">Transmembrane</keyword>
<organism evidence="7 8">
    <name type="scientific">Desulfoplanes formicivorans</name>
    <dbReference type="NCBI Taxonomy" id="1592317"/>
    <lineage>
        <taxon>Bacteria</taxon>
        <taxon>Pseudomonadati</taxon>
        <taxon>Thermodesulfobacteriota</taxon>
        <taxon>Desulfovibrionia</taxon>
        <taxon>Desulfovibrionales</taxon>
        <taxon>Desulfoplanaceae</taxon>
        <taxon>Desulfoplanes</taxon>
    </lineage>
</organism>
<feature type="transmembrane region" description="Helical" evidence="6">
    <location>
        <begin position="322"/>
        <end position="342"/>
    </location>
</feature>
<feature type="transmembrane region" description="Helical" evidence="6">
    <location>
        <begin position="145"/>
        <end position="164"/>
    </location>
</feature>
<keyword evidence="5 6" id="KW-0472">Membrane</keyword>
<dbReference type="GO" id="GO:0022857">
    <property type="term" value="F:transmembrane transporter activity"/>
    <property type="evidence" value="ECO:0007669"/>
    <property type="project" value="InterPro"/>
</dbReference>
<feature type="transmembrane region" description="Helical" evidence="6">
    <location>
        <begin position="113"/>
        <end position="133"/>
    </location>
</feature>
<dbReference type="RefSeq" id="WP_069859714.1">
    <property type="nucleotide sequence ID" value="NZ_BDFE01000017.1"/>
</dbReference>
<evidence type="ECO:0000256" key="1">
    <source>
        <dbReference type="ARBA" id="ARBA00004651"/>
    </source>
</evidence>
<reference evidence="8" key="1">
    <citation type="submission" date="2016-06" db="EMBL/GenBank/DDBJ databases">
        <title>Draft genome sequence of Desulfoplanes formicivorans strain Pf12B.</title>
        <authorList>
            <person name="Watanabe M."/>
            <person name="Kojima H."/>
            <person name="Fukui M."/>
        </authorList>
    </citation>
    <scope>NUCLEOTIDE SEQUENCE [LARGE SCALE GENOMIC DNA]</scope>
    <source>
        <strain evidence="8">Pf12B</strain>
    </source>
</reference>
<dbReference type="OrthoDB" id="9809785at2"/>
<evidence type="ECO:0000256" key="2">
    <source>
        <dbReference type="ARBA" id="ARBA00022475"/>
    </source>
</evidence>
<keyword evidence="8" id="KW-1185">Reference proteome</keyword>